<sequence length="226" mass="24989">MSDPVLIRPIQPSDEGAVGRIAYQTGFFGQSATLYFANEPLFARLWVGPYFRGGGFACLVAESEGEILGYILGSPDPARYGRALRRVLLEKTLPRLAPLRQTWASLPYLLRASRYPSPHADWQQFPAHLHINLLPQARGSGVGKRLLAAHLKLLREAGVAGVQLATTTENRAALELYRRFDFVPLVSAQTPLWTPWLGHPAEHLGLGLRLKKLQLEKGREEGSSSS</sequence>
<dbReference type="PANTHER" id="PTHR43420">
    <property type="entry name" value="ACETYLTRANSFERASE"/>
    <property type="match status" value="1"/>
</dbReference>
<dbReference type="PANTHER" id="PTHR43420:SF12">
    <property type="entry name" value="N-ACETYLTRANSFERASE DOMAIN-CONTAINING PROTEIN"/>
    <property type="match status" value="1"/>
</dbReference>
<evidence type="ECO:0000256" key="2">
    <source>
        <dbReference type="ARBA" id="ARBA00023315"/>
    </source>
</evidence>
<feature type="domain" description="N-acetyltransferase" evidence="3">
    <location>
        <begin position="5"/>
        <end position="220"/>
    </location>
</feature>
<dbReference type="EMBL" id="JBHLYR010000031">
    <property type="protein sequence ID" value="MFB9992452.1"/>
    <property type="molecule type" value="Genomic_DNA"/>
</dbReference>
<dbReference type="Pfam" id="PF00583">
    <property type="entry name" value="Acetyltransf_1"/>
    <property type="match status" value="1"/>
</dbReference>
<dbReference type="CDD" id="cd04301">
    <property type="entry name" value="NAT_SF"/>
    <property type="match status" value="1"/>
</dbReference>
<dbReference type="PROSITE" id="PS51186">
    <property type="entry name" value="GNAT"/>
    <property type="match status" value="1"/>
</dbReference>
<name>A0ABV6AZL9_9DEIO</name>
<dbReference type="InterPro" id="IPR000182">
    <property type="entry name" value="GNAT_dom"/>
</dbReference>
<keyword evidence="1 4" id="KW-0808">Transferase</keyword>
<reference evidence="4 5" key="1">
    <citation type="submission" date="2024-09" db="EMBL/GenBank/DDBJ databases">
        <authorList>
            <person name="Sun Q."/>
            <person name="Mori K."/>
        </authorList>
    </citation>
    <scope>NUCLEOTIDE SEQUENCE [LARGE SCALE GENOMIC DNA]</scope>
    <source>
        <strain evidence="4 5">JCM 13503</strain>
    </source>
</reference>
<gene>
    <name evidence="4" type="ORF">ACFFLM_10790</name>
</gene>
<accession>A0ABV6AZL9</accession>
<evidence type="ECO:0000259" key="3">
    <source>
        <dbReference type="PROSITE" id="PS51186"/>
    </source>
</evidence>
<dbReference type="GO" id="GO:0016746">
    <property type="term" value="F:acyltransferase activity"/>
    <property type="evidence" value="ECO:0007669"/>
    <property type="project" value="UniProtKB-KW"/>
</dbReference>
<keyword evidence="5" id="KW-1185">Reference proteome</keyword>
<evidence type="ECO:0000313" key="5">
    <source>
        <dbReference type="Proteomes" id="UP001589733"/>
    </source>
</evidence>
<keyword evidence="2 4" id="KW-0012">Acyltransferase</keyword>
<comment type="caution">
    <text evidence="4">The sequence shown here is derived from an EMBL/GenBank/DDBJ whole genome shotgun (WGS) entry which is preliminary data.</text>
</comment>
<dbReference type="Gene3D" id="3.40.630.30">
    <property type="match status" value="1"/>
</dbReference>
<proteinExistence type="predicted"/>
<protein>
    <submittedName>
        <fullName evidence="4">GNAT family N-acetyltransferase</fullName>
        <ecNumber evidence="4">2.3.-.-</ecNumber>
    </submittedName>
</protein>
<dbReference type="Proteomes" id="UP001589733">
    <property type="component" value="Unassembled WGS sequence"/>
</dbReference>
<evidence type="ECO:0000256" key="1">
    <source>
        <dbReference type="ARBA" id="ARBA00022679"/>
    </source>
</evidence>
<organism evidence="4 5">
    <name type="scientific">Deinococcus oregonensis</name>
    <dbReference type="NCBI Taxonomy" id="1805970"/>
    <lineage>
        <taxon>Bacteria</taxon>
        <taxon>Thermotogati</taxon>
        <taxon>Deinococcota</taxon>
        <taxon>Deinococci</taxon>
        <taxon>Deinococcales</taxon>
        <taxon>Deinococcaceae</taxon>
        <taxon>Deinococcus</taxon>
    </lineage>
</organism>
<dbReference type="SUPFAM" id="SSF55729">
    <property type="entry name" value="Acyl-CoA N-acyltransferases (Nat)"/>
    <property type="match status" value="1"/>
</dbReference>
<dbReference type="RefSeq" id="WP_380009346.1">
    <property type="nucleotide sequence ID" value="NZ_JBHLYR010000031.1"/>
</dbReference>
<evidence type="ECO:0000313" key="4">
    <source>
        <dbReference type="EMBL" id="MFB9992452.1"/>
    </source>
</evidence>
<dbReference type="EC" id="2.3.-.-" evidence="4"/>
<dbReference type="InterPro" id="IPR050680">
    <property type="entry name" value="YpeA/RimI_acetyltransf"/>
</dbReference>
<dbReference type="InterPro" id="IPR016181">
    <property type="entry name" value="Acyl_CoA_acyltransferase"/>
</dbReference>